<protein>
    <submittedName>
        <fullName evidence="2">Endoribonuclease L-PSP</fullName>
    </submittedName>
</protein>
<feature type="non-terminal residue" evidence="2">
    <location>
        <position position="1"/>
    </location>
</feature>
<evidence type="ECO:0000313" key="2">
    <source>
        <dbReference type="EMBL" id="OEU08776.1"/>
    </source>
</evidence>
<dbReference type="AlphaFoldDB" id="A0A1E7ESF1"/>
<organism evidence="2 3">
    <name type="scientific">Fragilariopsis cylindrus CCMP1102</name>
    <dbReference type="NCBI Taxonomy" id="635003"/>
    <lineage>
        <taxon>Eukaryota</taxon>
        <taxon>Sar</taxon>
        <taxon>Stramenopiles</taxon>
        <taxon>Ochrophyta</taxon>
        <taxon>Bacillariophyta</taxon>
        <taxon>Bacillariophyceae</taxon>
        <taxon>Bacillariophycidae</taxon>
        <taxon>Bacillariales</taxon>
        <taxon>Bacillariaceae</taxon>
        <taxon>Fragilariopsis</taxon>
    </lineage>
</organism>
<sequence>DPKTNELVECNGDVKEETRQVLKNMDAVLKKAGATASNVVRCTVFLDDLSNFNAVNEVYGEYFKDSPVAPSRSCVQAAALPKNVKVEIDCIAVL</sequence>
<dbReference type="PANTHER" id="PTHR11803">
    <property type="entry name" value="2-IMINOBUTANOATE/2-IMINOPROPANOATE DEAMINASE RIDA"/>
    <property type="match status" value="1"/>
</dbReference>
<dbReference type="InterPro" id="IPR019897">
    <property type="entry name" value="RidA_CS"/>
</dbReference>
<dbReference type="InParanoid" id="A0A1E7ESF1"/>
<dbReference type="GO" id="GO:0005829">
    <property type="term" value="C:cytosol"/>
    <property type="evidence" value="ECO:0007669"/>
    <property type="project" value="TreeGrafter"/>
</dbReference>
<dbReference type="InterPro" id="IPR035959">
    <property type="entry name" value="RutC-like_sf"/>
</dbReference>
<dbReference type="InterPro" id="IPR006056">
    <property type="entry name" value="RidA"/>
</dbReference>
<dbReference type="OrthoDB" id="309640at2759"/>
<name>A0A1E7ESF1_9STRA</name>
<evidence type="ECO:0000313" key="3">
    <source>
        <dbReference type="Proteomes" id="UP000095751"/>
    </source>
</evidence>
<dbReference type="PROSITE" id="PS01094">
    <property type="entry name" value="UPF0076"/>
    <property type="match status" value="1"/>
</dbReference>
<dbReference type="EMBL" id="KV784378">
    <property type="protein sequence ID" value="OEU08776.1"/>
    <property type="molecule type" value="Genomic_DNA"/>
</dbReference>
<reference evidence="2 3" key="1">
    <citation type="submission" date="2016-09" db="EMBL/GenBank/DDBJ databases">
        <title>Extensive genetic diversity and differential bi-allelic expression allows diatom success in the polar Southern Ocean.</title>
        <authorList>
            <consortium name="DOE Joint Genome Institute"/>
            <person name="Mock T."/>
            <person name="Otillar R.P."/>
            <person name="Strauss J."/>
            <person name="Dupont C."/>
            <person name="Frickenhaus S."/>
            <person name="Maumus F."/>
            <person name="Mcmullan M."/>
            <person name="Sanges R."/>
            <person name="Schmutz J."/>
            <person name="Toseland A."/>
            <person name="Valas R."/>
            <person name="Veluchamy A."/>
            <person name="Ward B.J."/>
            <person name="Allen A."/>
            <person name="Barry K."/>
            <person name="Falciatore A."/>
            <person name="Ferrante M."/>
            <person name="Fortunato A.E."/>
            <person name="Gloeckner G."/>
            <person name="Gruber A."/>
            <person name="Hipkin R."/>
            <person name="Janech M."/>
            <person name="Kroth P."/>
            <person name="Leese F."/>
            <person name="Lindquist E."/>
            <person name="Lyon B.R."/>
            <person name="Martin J."/>
            <person name="Mayer C."/>
            <person name="Parker M."/>
            <person name="Quesneville H."/>
            <person name="Raymond J."/>
            <person name="Uhlig C."/>
            <person name="Valentin K.U."/>
            <person name="Worden A.Z."/>
            <person name="Armbrust E.V."/>
            <person name="Bowler C."/>
            <person name="Green B."/>
            <person name="Moulton V."/>
            <person name="Van Oosterhout C."/>
            <person name="Grigoriev I."/>
        </authorList>
    </citation>
    <scope>NUCLEOTIDE SEQUENCE [LARGE SCALE GENOMIC DNA]</scope>
    <source>
        <strain evidence="2 3">CCMP1102</strain>
    </source>
</reference>
<evidence type="ECO:0000256" key="1">
    <source>
        <dbReference type="ARBA" id="ARBA00010552"/>
    </source>
</evidence>
<accession>A0A1E7ESF1</accession>
<dbReference type="CDD" id="cd00448">
    <property type="entry name" value="YjgF_YER057c_UK114_family"/>
    <property type="match status" value="1"/>
</dbReference>
<keyword evidence="3" id="KW-1185">Reference proteome</keyword>
<proteinExistence type="inferred from homology"/>
<dbReference type="FunFam" id="3.30.1330.40:FF:000001">
    <property type="entry name" value="L-PSP family endoribonuclease"/>
    <property type="match status" value="1"/>
</dbReference>
<dbReference type="Gene3D" id="3.30.1330.40">
    <property type="entry name" value="RutC-like"/>
    <property type="match status" value="1"/>
</dbReference>
<dbReference type="KEGG" id="fcy:FRACYDRAFT_195973"/>
<gene>
    <name evidence="2" type="ORF">FRACYDRAFT_195973</name>
</gene>
<comment type="similarity">
    <text evidence="1">Belongs to the RutC family.</text>
</comment>
<dbReference type="Proteomes" id="UP000095751">
    <property type="component" value="Unassembled WGS sequence"/>
</dbReference>
<dbReference type="SUPFAM" id="SSF55298">
    <property type="entry name" value="YjgF-like"/>
    <property type="match status" value="1"/>
</dbReference>
<dbReference type="GO" id="GO:0019239">
    <property type="term" value="F:deaminase activity"/>
    <property type="evidence" value="ECO:0007669"/>
    <property type="project" value="TreeGrafter"/>
</dbReference>
<dbReference type="PANTHER" id="PTHR11803:SF39">
    <property type="entry name" value="2-IMINOBUTANOATE_2-IMINOPROPANOATE DEAMINASE"/>
    <property type="match status" value="1"/>
</dbReference>
<dbReference type="Pfam" id="PF01042">
    <property type="entry name" value="Ribonuc_L-PSP"/>
    <property type="match status" value="1"/>
</dbReference>
<dbReference type="NCBIfam" id="TIGR00004">
    <property type="entry name" value="Rid family detoxifying hydrolase"/>
    <property type="match status" value="1"/>
</dbReference>
<dbReference type="InterPro" id="IPR006175">
    <property type="entry name" value="YjgF/YER057c/UK114"/>
</dbReference>